<evidence type="ECO:0000313" key="6">
    <source>
        <dbReference type="RefSeq" id="XP_055895723.1"/>
    </source>
</evidence>
<dbReference type="FunFam" id="4.10.70.10:FF:000003">
    <property type="entry name" value="Disintegrin and metalloproteinase domain-containing protein 17"/>
    <property type="match status" value="1"/>
</dbReference>
<dbReference type="OMA" id="CTIDCHI"/>
<keyword evidence="1" id="KW-1015">Disulfide bond</keyword>
<dbReference type="SUPFAM" id="SSF55486">
    <property type="entry name" value="Metalloproteases ('zincins'), catalytic domain"/>
    <property type="match status" value="1"/>
</dbReference>
<dbReference type="PROSITE" id="PS50215">
    <property type="entry name" value="ADAM_MEPRO"/>
    <property type="match status" value="1"/>
</dbReference>
<evidence type="ECO:0000259" key="3">
    <source>
        <dbReference type="PROSITE" id="PS50214"/>
    </source>
</evidence>
<dbReference type="GO" id="GO:0005886">
    <property type="term" value="C:plasma membrane"/>
    <property type="evidence" value="ECO:0007669"/>
    <property type="project" value="TreeGrafter"/>
</dbReference>
<dbReference type="PROSITE" id="PS50214">
    <property type="entry name" value="DISINTEGRIN_2"/>
    <property type="match status" value="1"/>
</dbReference>
<dbReference type="RefSeq" id="XP_055895723.1">
    <property type="nucleotide sequence ID" value="XM_056039748.1"/>
</dbReference>
<dbReference type="Proteomes" id="UP001165740">
    <property type="component" value="Chromosome 8"/>
</dbReference>
<dbReference type="InterPro" id="IPR024079">
    <property type="entry name" value="MetalloPept_cat_dom_sf"/>
</dbReference>
<protein>
    <submittedName>
        <fullName evidence="6">ADAM 17-like protease</fullName>
    </submittedName>
</protein>
<dbReference type="InterPro" id="IPR036436">
    <property type="entry name" value="Disintegrin_dom_sf"/>
</dbReference>
<gene>
    <name evidence="6" type="primary">LOC106071437</name>
</gene>
<feature type="active site" evidence="2">
    <location>
        <position position="394"/>
    </location>
</feature>
<evidence type="ECO:0000259" key="4">
    <source>
        <dbReference type="PROSITE" id="PS50215"/>
    </source>
</evidence>
<keyword evidence="2" id="KW-0479">Metal-binding</keyword>
<comment type="caution">
    <text evidence="2">Lacks conserved residue(s) required for the propagation of feature annotation.</text>
</comment>
<dbReference type="Pfam" id="PF13574">
    <property type="entry name" value="Reprolysin_2"/>
    <property type="match status" value="1"/>
</dbReference>
<dbReference type="Gene3D" id="3.40.390.10">
    <property type="entry name" value="Collagenase (Catalytic Domain)"/>
    <property type="match status" value="1"/>
</dbReference>
<dbReference type="Pfam" id="PF00200">
    <property type="entry name" value="Disintegrin"/>
    <property type="match status" value="1"/>
</dbReference>
<dbReference type="GO" id="GO:0046872">
    <property type="term" value="F:metal ion binding"/>
    <property type="evidence" value="ECO:0007669"/>
    <property type="project" value="UniProtKB-KW"/>
</dbReference>
<feature type="binding site" evidence="2">
    <location>
        <position position="403"/>
    </location>
    <ligand>
        <name>Zn(2+)</name>
        <dbReference type="ChEBI" id="CHEBI:29105"/>
        <note>catalytic</note>
    </ligand>
</feature>
<name>A0A9W3B8F3_BIOGL</name>
<dbReference type="SMART" id="SM00050">
    <property type="entry name" value="DISIN"/>
    <property type="match status" value="1"/>
</dbReference>
<dbReference type="GO" id="GO:0004222">
    <property type="term" value="F:metalloendopeptidase activity"/>
    <property type="evidence" value="ECO:0007669"/>
    <property type="project" value="InterPro"/>
</dbReference>
<feature type="binding site" evidence="2">
    <location>
        <position position="393"/>
    </location>
    <ligand>
        <name>Zn(2+)</name>
        <dbReference type="ChEBI" id="CHEBI:29105"/>
        <note>catalytic</note>
    </ligand>
</feature>
<reference evidence="6" key="1">
    <citation type="submission" date="2025-08" db="UniProtKB">
        <authorList>
            <consortium name="RefSeq"/>
        </authorList>
    </citation>
    <scope>IDENTIFICATION</scope>
</reference>
<dbReference type="InterPro" id="IPR051489">
    <property type="entry name" value="ADAM_Metalloproteinase"/>
</dbReference>
<dbReference type="InterPro" id="IPR001590">
    <property type="entry name" value="Peptidase_M12B"/>
</dbReference>
<dbReference type="GO" id="GO:0007219">
    <property type="term" value="P:Notch signaling pathway"/>
    <property type="evidence" value="ECO:0007669"/>
    <property type="project" value="TreeGrafter"/>
</dbReference>
<organism evidence="5 6">
    <name type="scientific">Biomphalaria glabrata</name>
    <name type="common">Bloodfluke planorb</name>
    <name type="synonym">Freshwater snail</name>
    <dbReference type="NCBI Taxonomy" id="6526"/>
    <lineage>
        <taxon>Eukaryota</taxon>
        <taxon>Metazoa</taxon>
        <taxon>Spiralia</taxon>
        <taxon>Lophotrochozoa</taxon>
        <taxon>Mollusca</taxon>
        <taxon>Gastropoda</taxon>
        <taxon>Heterobranchia</taxon>
        <taxon>Euthyneura</taxon>
        <taxon>Panpulmonata</taxon>
        <taxon>Hygrophila</taxon>
        <taxon>Lymnaeoidea</taxon>
        <taxon>Planorbidae</taxon>
        <taxon>Biomphalaria</taxon>
    </lineage>
</organism>
<dbReference type="PANTHER" id="PTHR45702:SF2">
    <property type="entry name" value="KUZBANIAN, ISOFORM A"/>
    <property type="match status" value="1"/>
</dbReference>
<evidence type="ECO:0000256" key="2">
    <source>
        <dbReference type="PROSITE-ProRule" id="PRU00276"/>
    </source>
</evidence>
<dbReference type="InterPro" id="IPR001762">
    <property type="entry name" value="Disintegrin_dom"/>
</dbReference>
<accession>A0A9W3B8F3</accession>
<dbReference type="PANTHER" id="PTHR45702">
    <property type="entry name" value="ADAM10/ADAM17 METALLOPEPTIDASE FAMILY MEMBER"/>
    <property type="match status" value="1"/>
</dbReference>
<feature type="domain" description="Disintegrin" evidence="3">
    <location>
        <begin position="465"/>
        <end position="539"/>
    </location>
</feature>
<dbReference type="GeneID" id="106071437"/>
<keyword evidence="2" id="KW-0862">Zinc</keyword>
<keyword evidence="5" id="KW-1185">Reference proteome</keyword>
<dbReference type="AlphaFoldDB" id="A0A9W3B8F3"/>
<dbReference type="Gene3D" id="4.10.70.10">
    <property type="entry name" value="Disintegrin domain"/>
    <property type="match status" value="1"/>
</dbReference>
<feature type="domain" description="Peptidase M12B" evidence="4">
    <location>
        <begin position="228"/>
        <end position="462"/>
    </location>
</feature>
<dbReference type="OrthoDB" id="6145095at2759"/>
<dbReference type="SUPFAM" id="SSF57552">
    <property type="entry name" value="Blood coagulation inhibitor (disintegrin)"/>
    <property type="match status" value="1"/>
</dbReference>
<dbReference type="GO" id="GO:0006509">
    <property type="term" value="P:membrane protein ectodomain proteolysis"/>
    <property type="evidence" value="ECO:0007669"/>
    <property type="project" value="TreeGrafter"/>
</dbReference>
<proteinExistence type="predicted"/>
<evidence type="ECO:0000256" key="1">
    <source>
        <dbReference type="ARBA" id="ARBA00023157"/>
    </source>
</evidence>
<sequence length="674" mass="75663">MCCIKWVCWSFCSQMIITYLPVRCDSLESKFTQFEILKPDMIRLKVKRETGNVKVKMSLFALGRKFVMSLYPGASNLHSNFTVSLVDSHGVMTPHSTDLDLIYTGHLQGDDLSGVDMVNVENIWVGRIFTGETIFSIEPLSLHDARSHPHHMIFYDVRDLTVNHSESGSPFCREIFFDTDGRLHFKNETFRNSHHMESNRRANYDKPKLHKYNKESNSRFVRNILTLNACEVLAVADYRALLGIGQGSVQKMVGILINIYQSVDRIFNTTEFANFVNQRIVLKAVLVHTSFSYVYPGSIHYNMEESFNDATKFVYSLADFPYFAQFCLMHLTSQRNYGEMLGLASTAEASGSEWNNGICSGRRGVARNVGLSTPIRLTGEQMPISKYFTVIAHELGHNWGSDHDKDDDGPCSPSSEEGGKYLMWARSGMGIDANSMKFSPCSIAEISEVLEAKAHKCFLPYNINSSYCGNGLLDYGEECDVGILQEDPCCQENCRLRTNATCSPFSHPCCTIDCHIAPSTQLCRDSTLTQCYSTPYCSGNDFRKCPSPEALPNNSSCESRGTCWYGRCLSYCENLGRGSNPPRQLEPCTCDENTVTMCTHCCRDAASPKDCVQMSLKMEDGEPCLIGFCKNGVCRLSLVSDIYGQSRSEVGSKYLHFVHTLKCIMLLAFLFALN</sequence>
<evidence type="ECO:0000313" key="5">
    <source>
        <dbReference type="Proteomes" id="UP001165740"/>
    </source>
</evidence>
<feature type="binding site" evidence="2">
    <location>
        <position position="397"/>
    </location>
    <ligand>
        <name>Zn(2+)</name>
        <dbReference type="ChEBI" id="CHEBI:29105"/>
        <note>catalytic</note>
    </ligand>
</feature>